<evidence type="ECO:0000259" key="11">
    <source>
        <dbReference type="Pfam" id="PF00149"/>
    </source>
</evidence>
<keyword evidence="4 10" id="KW-0732">Signal</keyword>
<sequence length="328" mass="36712">MLIYVVFALLLASLSTKDVGAINSLRFLTIGDMRGVEIEPFSTYFERCTSAQMGKIADTYGPQFVLELGDNFYMNGVTNVDDMRFNATFEAVYTAKSLNIPWYIIAGNHDHHGNVTAQIIYSQRSKRWNFPDFYYYKEFSFSGGKRTFGIIFIDTVLLCGKSDDDDLLQPPGADDLKTAEAQWKFIENRLKTSKADYLFTAGHHPVYSTATHGPTHCLVDRLLPLLDKYNASGHLCGHDHNLQHLRTKSKNGNLLEFFVSGMANTVDPFALHEKSVPLGSSLFHYGGLFSLGGFMYSEVTESNMTVIFVSGSGKHLYATVVQPRKKSS</sequence>
<keyword evidence="13" id="KW-1185">Reference proteome</keyword>
<evidence type="ECO:0000256" key="4">
    <source>
        <dbReference type="ARBA" id="ARBA00022729"/>
    </source>
</evidence>
<feature type="binding site" evidence="7">
    <location>
        <position position="32"/>
    </location>
    <ligand>
        <name>Fe cation</name>
        <dbReference type="ChEBI" id="CHEBI:24875"/>
        <label>1</label>
    </ligand>
</feature>
<dbReference type="InterPro" id="IPR024927">
    <property type="entry name" value="Acid_PPase"/>
</dbReference>
<feature type="signal peptide" evidence="10">
    <location>
        <begin position="1"/>
        <end position="21"/>
    </location>
</feature>
<protein>
    <recommendedName>
        <fullName evidence="3 6">Tartrate-resistant acid phosphatase type 5</fullName>
        <ecNumber evidence="2 6">3.1.3.2</ecNumber>
    </recommendedName>
</protein>
<dbReference type="AlphaFoldDB" id="A0A3S1BJD3"/>
<dbReference type="Gene3D" id="3.60.21.10">
    <property type="match status" value="1"/>
</dbReference>
<keyword evidence="8" id="KW-1015">Disulfide bond</keyword>
<dbReference type="PANTHER" id="PTHR10161">
    <property type="entry name" value="TARTRATE-RESISTANT ACID PHOSPHATASE TYPE 5"/>
    <property type="match status" value="1"/>
</dbReference>
<keyword evidence="5 6" id="KW-0378">Hydrolase</keyword>
<feature type="binding site" evidence="7">
    <location>
        <position position="70"/>
    </location>
    <ligand>
        <name>Fe cation</name>
        <dbReference type="ChEBI" id="CHEBI:24875"/>
        <label>1</label>
    </ligand>
</feature>
<dbReference type="EC" id="3.1.3.2" evidence="2 6"/>
<evidence type="ECO:0000256" key="5">
    <source>
        <dbReference type="ARBA" id="ARBA00022801"/>
    </source>
</evidence>
<evidence type="ECO:0000256" key="8">
    <source>
        <dbReference type="PIRSR" id="PIRSR000898-2"/>
    </source>
</evidence>
<dbReference type="GO" id="GO:0003993">
    <property type="term" value="F:acid phosphatase activity"/>
    <property type="evidence" value="ECO:0007669"/>
    <property type="project" value="UniProtKB-UniRule"/>
</dbReference>
<feature type="binding site" evidence="7">
    <location>
        <position position="203"/>
    </location>
    <ligand>
        <name>Fe cation</name>
        <dbReference type="ChEBI" id="CHEBI:24875"/>
        <label>2</label>
    </ligand>
</feature>
<feature type="disulfide bond" evidence="8">
    <location>
        <begin position="159"/>
        <end position="217"/>
    </location>
</feature>
<dbReference type="Pfam" id="PF00149">
    <property type="entry name" value="Metallophos"/>
    <property type="match status" value="1"/>
</dbReference>
<dbReference type="STRING" id="188477.A0A3S1BJD3"/>
<dbReference type="InterPro" id="IPR051558">
    <property type="entry name" value="Metallophosphoesterase_PAP"/>
</dbReference>
<evidence type="ECO:0000313" key="13">
    <source>
        <dbReference type="Proteomes" id="UP000271974"/>
    </source>
</evidence>
<feature type="chain" id="PRO_5018557981" description="Tartrate-resistant acid phosphatase type 5" evidence="10">
    <location>
        <begin position="22"/>
        <end position="328"/>
    </location>
</feature>
<keyword evidence="6 7" id="KW-0408">Iron</keyword>
<dbReference type="EMBL" id="RQTK01000185">
    <property type="protein sequence ID" value="RUS85020.1"/>
    <property type="molecule type" value="Genomic_DNA"/>
</dbReference>
<keyword evidence="7" id="KW-0479">Metal-binding</keyword>
<proteinExistence type="predicted"/>
<feature type="glycosylation site" description="N-linked (GlcNAc...) asparagine" evidence="9">
    <location>
        <position position="114"/>
    </location>
</feature>
<dbReference type="InterPro" id="IPR004843">
    <property type="entry name" value="Calcineurin-like_PHP"/>
</dbReference>
<evidence type="ECO:0000256" key="1">
    <source>
        <dbReference type="ARBA" id="ARBA00000032"/>
    </source>
</evidence>
<dbReference type="FunFam" id="3.60.21.10:FF:000062">
    <property type="entry name" value="Tartrate-resistant acid phosphatase type 5"/>
    <property type="match status" value="1"/>
</dbReference>
<feature type="binding site" evidence="7">
    <location>
        <position position="238"/>
    </location>
    <ligand>
        <name>Fe cation</name>
        <dbReference type="ChEBI" id="CHEBI:24875"/>
        <label>2</label>
    </ligand>
</feature>
<comment type="caution">
    <text evidence="12">The sequence shown here is derived from an EMBL/GenBank/DDBJ whole genome shotgun (WGS) entry which is preliminary data.</text>
</comment>
<dbReference type="PIRSF" id="PIRSF000898">
    <property type="entry name" value="Acid_Ptase_5"/>
    <property type="match status" value="1"/>
</dbReference>
<feature type="binding site" evidence="7">
    <location>
        <position position="70"/>
    </location>
    <ligand>
        <name>Fe cation</name>
        <dbReference type="ChEBI" id="CHEBI:24875"/>
        <label>2</label>
    </ligand>
</feature>
<feature type="binding site" evidence="7">
    <location>
        <position position="240"/>
    </location>
    <ligand>
        <name>Fe cation</name>
        <dbReference type="ChEBI" id="CHEBI:24875"/>
        <label>1</label>
    </ligand>
</feature>
<gene>
    <name evidence="12" type="ORF">EGW08_007204</name>
</gene>
<evidence type="ECO:0000313" key="12">
    <source>
        <dbReference type="EMBL" id="RUS85020.1"/>
    </source>
</evidence>
<evidence type="ECO:0000256" key="2">
    <source>
        <dbReference type="ARBA" id="ARBA00012646"/>
    </source>
</evidence>
<dbReference type="OrthoDB" id="411211at2759"/>
<accession>A0A3S1BJD3</accession>
<dbReference type="InterPro" id="IPR029052">
    <property type="entry name" value="Metallo-depent_PP-like"/>
</dbReference>
<comment type="catalytic activity">
    <reaction evidence="1 6">
        <text>a phosphate monoester + H2O = an alcohol + phosphate</text>
        <dbReference type="Rhea" id="RHEA:15017"/>
        <dbReference type="ChEBI" id="CHEBI:15377"/>
        <dbReference type="ChEBI" id="CHEBI:30879"/>
        <dbReference type="ChEBI" id="CHEBI:43474"/>
        <dbReference type="ChEBI" id="CHEBI:67140"/>
        <dbReference type="EC" id="3.1.3.2"/>
    </reaction>
</comment>
<dbReference type="CDD" id="cd07378">
    <property type="entry name" value="MPP_ACP5"/>
    <property type="match status" value="1"/>
</dbReference>
<reference evidence="12 13" key="1">
    <citation type="submission" date="2019-01" db="EMBL/GenBank/DDBJ databases">
        <title>A draft genome assembly of the solar-powered sea slug Elysia chlorotica.</title>
        <authorList>
            <person name="Cai H."/>
            <person name="Li Q."/>
            <person name="Fang X."/>
            <person name="Li J."/>
            <person name="Curtis N.E."/>
            <person name="Altenburger A."/>
            <person name="Shibata T."/>
            <person name="Feng M."/>
            <person name="Maeda T."/>
            <person name="Schwartz J.A."/>
            <person name="Shigenobu S."/>
            <person name="Lundholm N."/>
            <person name="Nishiyama T."/>
            <person name="Yang H."/>
            <person name="Hasebe M."/>
            <person name="Li S."/>
            <person name="Pierce S.K."/>
            <person name="Wang J."/>
        </authorList>
    </citation>
    <scope>NUCLEOTIDE SEQUENCE [LARGE SCALE GENOMIC DNA]</scope>
    <source>
        <strain evidence="12">EC2010</strain>
        <tissue evidence="12">Whole organism of an adult</tissue>
    </source>
</reference>
<feature type="binding site" evidence="7">
    <location>
        <position position="108"/>
    </location>
    <ligand>
        <name>Fe cation</name>
        <dbReference type="ChEBI" id="CHEBI:24875"/>
        <label>2</label>
    </ligand>
</feature>
<feature type="domain" description="Calcineurin-like phosphoesterase" evidence="11">
    <location>
        <begin position="26"/>
        <end position="241"/>
    </location>
</feature>
<evidence type="ECO:0000256" key="10">
    <source>
        <dbReference type="SAM" id="SignalP"/>
    </source>
</evidence>
<evidence type="ECO:0000256" key="9">
    <source>
        <dbReference type="PIRSR" id="PIRSR000898-3"/>
    </source>
</evidence>
<dbReference type="SUPFAM" id="SSF56300">
    <property type="entry name" value="Metallo-dependent phosphatases"/>
    <property type="match status" value="1"/>
</dbReference>
<comment type="cofactor">
    <cofactor evidence="7">
        <name>Fe cation</name>
        <dbReference type="ChEBI" id="CHEBI:24875"/>
    </cofactor>
    <text evidence="7">Binds 2 iron ions per subunit.</text>
</comment>
<dbReference type="GO" id="GO:0046872">
    <property type="term" value="F:metal ion binding"/>
    <property type="evidence" value="ECO:0007669"/>
    <property type="project" value="UniProtKB-KW"/>
</dbReference>
<feature type="binding site" evidence="7">
    <location>
        <position position="73"/>
    </location>
    <ligand>
        <name>Fe cation</name>
        <dbReference type="ChEBI" id="CHEBI:24875"/>
        <label>1</label>
    </ligand>
</feature>
<dbReference type="Proteomes" id="UP000271974">
    <property type="component" value="Unassembled WGS sequence"/>
</dbReference>
<name>A0A3S1BJD3_ELYCH</name>
<evidence type="ECO:0000256" key="3">
    <source>
        <dbReference type="ARBA" id="ARBA00015822"/>
    </source>
</evidence>
<evidence type="ECO:0000256" key="7">
    <source>
        <dbReference type="PIRSR" id="PIRSR000898-1"/>
    </source>
</evidence>
<evidence type="ECO:0000256" key="6">
    <source>
        <dbReference type="PIRNR" id="PIRNR000898"/>
    </source>
</evidence>
<organism evidence="12 13">
    <name type="scientific">Elysia chlorotica</name>
    <name type="common">Eastern emerald elysia</name>
    <name type="synonym">Sea slug</name>
    <dbReference type="NCBI Taxonomy" id="188477"/>
    <lineage>
        <taxon>Eukaryota</taxon>
        <taxon>Metazoa</taxon>
        <taxon>Spiralia</taxon>
        <taxon>Lophotrochozoa</taxon>
        <taxon>Mollusca</taxon>
        <taxon>Gastropoda</taxon>
        <taxon>Heterobranchia</taxon>
        <taxon>Euthyneura</taxon>
        <taxon>Panpulmonata</taxon>
        <taxon>Sacoglossa</taxon>
        <taxon>Placobranchoidea</taxon>
        <taxon>Plakobranchidae</taxon>
        <taxon>Elysia</taxon>
    </lineage>
</organism>
<dbReference type="PANTHER" id="PTHR10161:SF14">
    <property type="entry name" value="TARTRATE-RESISTANT ACID PHOSPHATASE TYPE 5"/>
    <property type="match status" value="1"/>
</dbReference>